<evidence type="ECO:0000313" key="1">
    <source>
        <dbReference type="EMBL" id="EFY05641.1"/>
    </source>
</evidence>
<dbReference type="OrthoDB" id="5678128at2"/>
<keyword evidence="2" id="KW-1185">Reference proteome</keyword>
<proteinExistence type="predicted"/>
<dbReference type="Proteomes" id="UP000004923">
    <property type="component" value="Unassembled WGS sequence"/>
</dbReference>
<name>E8LBX6_9FIRM</name>
<protein>
    <submittedName>
        <fullName evidence="1">Uncharacterized protein</fullName>
    </submittedName>
</protein>
<dbReference type="HOGENOM" id="CLU_1569228_0_0_9"/>
<comment type="caution">
    <text evidence="1">The sequence shown here is derived from an EMBL/GenBank/DDBJ whole genome shotgun (WGS) entry which is preliminary data.</text>
</comment>
<evidence type="ECO:0000313" key="2">
    <source>
        <dbReference type="Proteomes" id="UP000004923"/>
    </source>
</evidence>
<dbReference type="AlphaFoldDB" id="E8LBX6"/>
<reference evidence="1 2" key="1">
    <citation type="submission" date="2011-01" db="EMBL/GenBank/DDBJ databases">
        <authorList>
            <person name="Weinstock G."/>
            <person name="Sodergren E."/>
            <person name="Clifton S."/>
            <person name="Fulton L."/>
            <person name="Fulton B."/>
            <person name="Courtney L."/>
            <person name="Fronick C."/>
            <person name="Harrison M."/>
            <person name="Strong C."/>
            <person name="Farmer C."/>
            <person name="Delahaunty K."/>
            <person name="Markovic C."/>
            <person name="Hall O."/>
            <person name="Minx P."/>
            <person name="Tomlinson C."/>
            <person name="Mitreva M."/>
            <person name="Hou S."/>
            <person name="Chen J."/>
            <person name="Wollam A."/>
            <person name="Pepin K.H."/>
            <person name="Johnson M."/>
            <person name="Bhonagiri V."/>
            <person name="Zhang X."/>
            <person name="Suruliraj S."/>
            <person name="Warren W."/>
            <person name="Chinwalla A."/>
            <person name="Mardis E.R."/>
            <person name="Wilson R.K."/>
        </authorList>
    </citation>
    <scope>NUCLEOTIDE SEQUENCE [LARGE SCALE GENOMIC DNA]</scope>
    <source>
        <strain evidence="1 2">YIT 12067</strain>
    </source>
</reference>
<gene>
    <name evidence="1" type="ORF">HMPREF9443_00339</name>
</gene>
<organism evidence="1 2">
    <name type="scientific">Phascolarctobacterium succinatutens YIT 12067</name>
    <dbReference type="NCBI Taxonomy" id="626939"/>
    <lineage>
        <taxon>Bacteria</taxon>
        <taxon>Bacillati</taxon>
        <taxon>Bacillota</taxon>
        <taxon>Negativicutes</taxon>
        <taxon>Acidaminococcales</taxon>
        <taxon>Acidaminococcaceae</taxon>
        <taxon>Phascolarctobacterium</taxon>
    </lineage>
</organism>
<dbReference type="EMBL" id="AEVN01000012">
    <property type="protein sequence ID" value="EFY05641.1"/>
    <property type="molecule type" value="Genomic_DNA"/>
</dbReference>
<dbReference type="RefSeq" id="WP_009144733.1">
    <property type="nucleotide sequence ID" value="NZ_GL830854.1"/>
</dbReference>
<dbReference type="eggNOG" id="COG3440">
    <property type="taxonomic scope" value="Bacteria"/>
</dbReference>
<accession>E8LBX6</accession>
<sequence>MTKLYVGVTDTNWFLYLKEQYKNNNLPMYINFWTPGSTSFKVLEAGELFLFKLHKKKNSGVNGEVVGGGYFSHFERLTMSDAWKKYGIGNGAATFDEMCASLKRVKEKNNVKNEETIGCIILKDVFFFDKLIEEPSDWKKSIVRGKSYTLEDDIGKELYLQVNKQLPKTR</sequence>